<sequence length="428" mass="49115">MEKWKRVLEDMGHRVYYLAGSLGEQDGIVIEELHYQHPVNHQFVANAYEKLADYADAESFRDDVLAFAARTEAALCLAIDRYRLDVLVPNNIWSLGWGLPAAIAFAEAARKKNITCVAHNHDFHWERSRYGNPTNIYVSEWLRRYFPPALPRASHAVINKIAQDELHKRTGLQSVVVPNVFDFSTPAWTVDEYNGDFRQAIGVKDSDILILQATRIAERKAIELAIDLAAELGKPNHLSRLRDKPLYDGRRMVEDGEIVLVLAGLPESSDWYREGLVRRAEKKHVKLLHVNDRIEATRLTRGGRKMYSLWDAYVHADLITYPSVLEGWGNQFLEGLFAKKPMVVYEYPVYGTDIKPCGFDIVSLGDTHRVDADGFVSVERDVIERAARESLRYLLDGDFRHAATERNFRLGERHFSFDVLKTILSRWF</sequence>
<dbReference type="Proteomes" id="UP001596528">
    <property type="component" value="Unassembled WGS sequence"/>
</dbReference>
<name>A0ABW2V1T4_9BACL</name>
<dbReference type="RefSeq" id="WP_138789659.1">
    <property type="nucleotide sequence ID" value="NZ_JBHTGQ010000020.1"/>
</dbReference>
<evidence type="ECO:0000313" key="3">
    <source>
        <dbReference type="Proteomes" id="UP001596528"/>
    </source>
</evidence>
<comment type="caution">
    <text evidence="2">The sequence shown here is derived from an EMBL/GenBank/DDBJ whole genome shotgun (WGS) entry which is preliminary data.</text>
</comment>
<evidence type="ECO:0000313" key="2">
    <source>
        <dbReference type="EMBL" id="MFC7750117.1"/>
    </source>
</evidence>
<dbReference type="Gene3D" id="3.40.50.2000">
    <property type="entry name" value="Glycogen Phosphorylase B"/>
    <property type="match status" value="2"/>
</dbReference>
<gene>
    <name evidence="2" type="ORF">ACFQWB_09270</name>
</gene>
<dbReference type="EMBL" id="JBHTGQ010000020">
    <property type="protein sequence ID" value="MFC7750117.1"/>
    <property type="molecule type" value="Genomic_DNA"/>
</dbReference>
<accession>A0ABW2V1T4</accession>
<organism evidence="2 3">
    <name type="scientific">Paenibacillus thermoaerophilus</name>
    <dbReference type="NCBI Taxonomy" id="1215385"/>
    <lineage>
        <taxon>Bacteria</taxon>
        <taxon>Bacillati</taxon>
        <taxon>Bacillota</taxon>
        <taxon>Bacilli</taxon>
        <taxon>Bacillales</taxon>
        <taxon>Paenibacillaceae</taxon>
        <taxon>Paenibacillus</taxon>
    </lineage>
</organism>
<dbReference type="EC" id="2.4.-.-" evidence="2"/>
<keyword evidence="2" id="KW-0808">Transferase</keyword>
<reference evidence="3" key="1">
    <citation type="journal article" date="2019" name="Int. J. Syst. Evol. Microbiol.">
        <title>The Global Catalogue of Microorganisms (GCM) 10K type strain sequencing project: providing services to taxonomists for standard genome sequencing and annotation.</title>
        <authorList>
            <consortium name="The Broad Institute Genomics Platform"/>
            <consortium name="The Broad Institute Genome Sequencing Center for Infectious Disease"/>
            <person name="Wu L."/>
            <person name="Ma J."/>
        </authorList>
    </citation>
    <scope>NUCLEOTIDE SEQUENCE [LARGE SCALE GENOMIC DNA]</scope>
    <source>
        <strain evidence="3">JCM 18657</strain>
    </source>
</reference>
<dbReference type="Pfam" id="PF00534">
    <property type="entry name" value="Glycos_transf_1"/>
    <property type="match status" value="1"/>
</dbReference>
<feature type="domain" description="Glycosyl transferase family 1" evidence="1">
    <location>
        <begin position="197"/>
        <end position="350"/>
    </location>
</feature>
<proteinExistence type="predicted"/>
<evidence type="ECO:0000259" key="1">
    <source>
        <dbReference type="Pfam" id="PF00534"/>
    </source>
</evidence>
<dbReference type="SUPFAM" id="SSF53756">
    <property type="entry name" value="UDP-Glycosyltransferase/glycogen phosphorylase"/>
    <property type="match status" value="1"/>
</dbReference>
<dbReference type="GO" id="GO:0016757">
    <property type="term" value="F:glycosyltransferase activity"/>
    <property type="evidence" value="ECO:0007669"/>
    <property type="project" value="UniProtKB-KW"/>
</dbReference>
<dbReference type="CDD" id="cd03801">
    <property type="entry name" value="GT4_PimA-like"/>
    <property type="match status" value="1"/>
</dbReference>
<keyword evidence="2" id="KW-0328">Glycosyltransferase</keyword>
<keyword evidence="3" id="KW-1185">Reference proteome</keyword>
<dbReference type="InterPro" id="IPR001296">
    <property type="entry name" value="Glyco_trans_1"/>
</dbReference>
<protein>
    <submittedName>
        <fullName evidence="2">Glycosyltransferase</fullName>
        <ecNumber evidence="2">2.4.-.-</ecNumber>
    </submittedName>
</protein>